<organism evidence="4 5">
    <name type="scientific">Rothia aerolata</name>
    <dbReference type="NCBI Taxonomy" id="1812262"/>
    <lineage>
        <taxon>Bacteria</taxon>
        <taxon>Bacillati</taxon>
        <taxon>Actinomycetota</taxon>
        <taxon>Actinomycetes</taxon>
        <taxon>Micrococcales</taxon>
        <taxon>Micrococcaceae</taxon>
        <taxon>Rothia</taxon>
    </lineage>
</organism>
<dbReference type="Pfam" id="PF13399">
    <property type="entry name" value="LytR_C"/>
    <property type="match status" value="1"/>
</dbReference>
<dbReference type="Gene3D" id="3.30.70.2390">
    <property type="match status" value="1"/>
</dbReference>
<dbReference type="RefSeq" id="WP_188359270.1">
    <property type="nucleotide sequence ID" value="NZ_BMDC01000001.1"/>
</dbReference>
<evidence type="ECO:0000259" key="3">
    <source>
        <dbReference type="Pfam" id="PF13399"/>
    </source>
</evidence>
<dbReference type="EMBL" id="BMDC01000001">
    <property type="protein sequence ID" value="GGH61615.1"/>
    <property type="molecule type" value="Genomic_DNA"/>
</dbReference>
<comment type="caution">
    <text evidence="4">The sequence shown here is derived from an EMBL/GenBank/DDBJ whole genome shotgun (WGS) entry which is preliminary data.</text>
</comment>
<keyword evidence="5" id="KW-1185">Reference proteome</keyword>
<protein>
    <recommendedName>
        <fullName evidence="3">LytR/CpsA/Psr regulator C-terminal domain-containing protein</fullName>
    </recommendedName>
</protein>
<name>A0A917IRF1_9MICC</name>
<dbReference type="InterPro" id="IPR027381">
    <property type="entry name" value="LytR/CpsA/Psr_C"/>
</dbReference>
<evidence type="ECO:0000313" key="5">
    <source>
        <dbReference type="Proteomes" id="UP000600171"/>
    </source>
</evidence>
<feature type="region of interest" description="Disordered" evidence="1">
    <location>
        <begin position="1"/>
        <end position="29"/>
    </location>
</feature>
<gene>
    <name evidence="4" type="ORF">GCM10007359_10960</name>
</gene>
<feature type="compositionally biased region" description="Low complexity" evidence="1">
    <location>
        <begin position="65"/>
        <end position="81"/>
    </location>
</feature>
<feature type="region of interest" description="Disordered" evidence="1">
    <location>
        <begin position="64"/>
        <end position="86"/>
    </location>
</feature>
<dbReference type="AlphaFoldDB" id="A0A917IRF1"/>
<feature type="domain" description="LytR/CpsA/Psr regulator C-terminal" evidence="3">
    <location>
        <begin position="90"/>
        <end position="175"/>
    </location>
</feature>
<sequence>MNSFPHDEFDDVPEDSQRRGAYRGKVEDPKASPRGFIGILTFGGLALLIGALMFIFQPRTLAPDASSTNAESSTSASSSPTPRELRDPAEVNVEIYNGGAYPGAAAEVEQQLEDAGYQVTAAANWQGVPLSQSMVFYSNGYVNEASELADQLSIELIDSDPEASANLYIVLGPDYTGGASPSGLAAE</sequence>
<accession>A0A917IRF1</accession>
<keyword evidence="2" id="KW-0812">Transmembrane</keyword>
<dbReference type="Proteomes" id="UP000600171">
    <property type="component" value="Unassembled WGS sequence"/>
</dbReference>
<evidence type="ECO:0000256" key="1">
    <source>
        <dbReference type="SAM" id="MobiDB-lite"/>
    </source>
</evidence>
<keyword evidence="2" id="KW-1133">Transmembrane helix</keyword>
<feature type="transmembrane region" description="Helical" evidence="2">
    <location>
        <begin position="35"/>
        <end position="56"/>
    </location>
</feature>
<evidence type="ECO:0000313" key="4">
    <source>
        <dbReference type="EMBL" id="GGH61615.1"/>
    </source>
</evidence>
<evidence type="ECO:0000256" key="2">
    <source>
        <dbReference type="SAM" id="Phobius"/>
    </source>
</evidence>
<proteinExistence type="predicted"/>
<keyword evidence="2" id="KW-0472">Membrane</keyword>
<reference evidence="4 5" key="1">
    <citation type="journal article" date="2014" name="Int. J. Syst. Evol. Microbiol.">
        <title>Complete genome sequence of Corynebacterium casei LMG S-19264T (=DSM 44701T), isolated from a smear-ripened cheese.</title>
        <authorList>
            <consortium name="US DOE Joint Genome Institute (JGI-PGF)"/>
            <person name="Walter F."/>
            <person name="Albersmeier A."/>
            <person name="Kalinowski J."/>
            <person name="Ruckert C."/>
        </authorList>
    </citation>
    <scope>NUCLEOTIDE SEQUENCE [LARGE SCALE GENOMIC DNA]</scope>
    <source>
        <strain evidence="4 5">CCM 8669</strain>
    </source>
</reference>